<evidence type="ECO:0000256" key="1">
    <source>
        <dbReference type="ARBA" id="ARBA00022491"/>
    </source>
</evidence>
<dbReference type="RefSeq" id="WP_190920531.1">
    <property type="nucleotide sequence ID" value="NZ_JACXIZ010000037.1"/>
</dbReference>
<protein>
    <submittedName>
        <fullName evidence="6">LacI family DNA-binding transcriptional regulator</fullName>
    </submittedName>
</protein>
<dbReference type="Gene3D" id="1.10.260.40">
    <property type="entry name" value="lambda repressor-like DNA-binding domains"/>
    <property type="match status" value="1"/>
</dbReference>
<reference evidence="6" key="1">
    <citation type="submission" date="2020-09" db="EMBL/GenBank/DDBJ databases">
        <title>A novel bacterium of genus Paenibacillus, isolated from South China Sea.</title>
        <authorList>
            <person name="Huang H."/>
            <person name="Mo K."/>
            <person name="Hu Y."/>
        </authorList>
    </citation>
    <scope>NUCLEOTIDE SEQUENCE</scope>
    <source>
        <strain evidence="6">IB182496</strain>
    </source>
</reference>
<dbReference type="Proteomes" id="UP000621560">
    <property type="component" value="Unassembled WGS sequence"/>
</dbReference>
<evidence type="ECO:0000256" key="2">
    <source>
        <dbReference type="ARBA" id="ARBA00023015"/>
    </source>
</evidence>
<feature type="domain" description="HTH lacI-type" evidence="5">
    <location>
        <begin position="2"/>
        <end position="59"/>
    </location>
</feature>
<name>A0A927GTT0_9BACL</name>
<keyword evidence="4" id="KW-0804">Transcription</keyword>
<dbReference type="PROSITE" id="PS50932">
    <property type="entry name" value="HTH_LACI_2"/>
    <property type="match status" value="1"/>
</dbReference>
<dbReference type="PANTHER" id="PTHR30146">
    <property type="entry name" value="LACI-RELATED TRANSCRIPTIONAL REPRESSOR"/>
    <property type="match status" value="1"/>
</dbReference>
<dbReference type="EMBL" id="JACXIZ010000037">
    <property type="protein sequence ID" value="MBD2847425.1"/>
    <property type="molecule type" value="Genomic_DNA"/>
</dbReference>
<dbReference type="InterPro" id="IPR010982">
    <property type="entry name" value="Lambda_DNA-bd_dom_sf"/>
</dbReference>
<dbReference type="GO" id="GO:0003700">
    <property type="term" value="F:DNA-binding transcription factor activity"/>
    <property type="evidence" value="ECO:0007669"/>
    <property type="project" value="TreeGrafter"/>
</dbReference>
<dbReference type="Pfam" id="PF13377">
    <property type="entry name" value="Peripla_BP_3"/>
    <property type="match status" value="1"/>
</dbReference>
<accession>A0A927GTT0</accession>
<dbReference type="Gene3D" id="3.40.50.2300">
    <property type="match status" value="2"/>
</dbReference>
<keyword evidence="7" id="KW-1185">Reference proteome</keyword>
<keyword evidence="1" id="KW-0678">Repressor</keyword>
<dbReference type="SUPFAM" id="SSF53822">
    <property type="entry name" value="Periplasmic binding protein-like I"/>
    <property type="match status" value="1"/>
</dbReference>
<dbReference type="PROSITE" id="PS00356">
    <property type="entry name" value="HTH_LACI_1"/>
    <property type="match status" value="1"/>
</dbReference>
<dbReference type="SUPFAM" id="SSF47413">
    <property type="entry name" value="lambda repressor-like DNA-binding domains"/>
    <property type="match status" value="1"/>
</dbReference>
<gene>
    <name evidence="6" type="ORF">IDH44_19660</name>
</gene>
<keyword evidence="2" id="KW-0805">Transcription regulation</keyword>
<dbReference type="InterPro" id="IPR028082">
    <property type="entry name" value="Peripla_BP_I"/>
</dbReference>
<sequence>MASIKEIAQLAKVSQSTVSVVLNGKGTHYRISTDTQQRIMDAAQNLGYRPNISARRLRTRGETIKPVIALFWTADTRSQLIARYLNGLQVALSGYKDDYEILIQPYVGAQIHKETSLLTGTRFNGAIIANSTMEDERYLESAEINVPTVLYLRNSEKYCSVNVDDYRTGRTIAELFASRGHRSVGIMMPIVSSAAIQSRSQGFFDGCKELGLEIREAYNVQEEYSEEGGYRGGKKIAAMGERPDAIFFLSDQMAIGSLYAFYEAGVRIPIDMEIVGHDDEVASKFSIPPLTTVHLPVEEMALACLELMDGLMTNQIEAPVARKFESHLVVRQTCGDMKQT</sequence>
<evidence type="ECO:0000313" key="6">
    <source>
        <dbReference type="EMBL" id="MBD2847425.1"/>
    </source>
</evidence>
<dbReference type="GO" id="GO:0000976">
    <property type="term" value="F:transcription cis-regulatory region binding"/>
    <property type="evidence" value="ECO:0007669"/>
    <property type="project" value="TreeGrafter"/>
</dbReference>
<dbReference type="SMART" id="SM00354">
    <property type="entry name" value="HTH_LACI"/>
    <property type="match status" value="1"/>
</dbReference>
<dbReference type="Pfam" id="PF00356">
    <property type="entry name" value="LacI"/>
    <property type="match status" value="1"/>
</dbReference>
<evidence type="ECO:0000256" key="4">
    <source>
        <dbReference type="ARBA" id="ARBA00023163"/>
    </source>
</evidence>
<dbReference type="PANTHER" id="PTHR30146:SF148">
    <property type="entry name" value="HTH-TYPE TRANSCRIPTIONAL REPRESSOR PURR-RELATED"/>
    <property type="match status" value="1"/>
</dbReference>
<dbReference type="CDD" id="cd01392">
    <property type="entry name" value="HTH_LacI"/>
    <property type="match status" value="1"/>
</dbReference>
<keyword evidence="3 6" id="KW-0238">DNA-binding</keyword>
<dbReference type="AlphaFoldDB" id="A0A927GTT0"/>
<evidence type="ECO:0000313" key="7">
    <source>
        <dbReference type="Proteomes" id="UP000621560"/>
    </source>
</evidence>
<organism evidence="6 7">
    <name type="scientific">Paenibacillus sabuli</name>
    <dbReference type="NCBI Taxonomy" id="2772509"/>
    <lineage>
        <taxon>Bacteria</taxon>
        <taxon>Bacillati</taxon>
        <taxon>Bacillota</taxon>
        <taxon>Bacilli</taxon>
        <taxon>Bacillales</taxon>
        <taxon>Paenibacillaceae</taxon>
        <taxon>Paenibacillus</taxon>
    </lineage>
</organism>
<evidence type="ECO:0000259" key="5">
    <source>
        <dbReference type="PROSITE" id="PS50932"/>
    </source>
</evidence>
<evidence type="ECO:0000256" key="3">
    <source>
        <dbReference type="ARBA" id="ARBA00023125"/>
    </source>
</evidence>
<dbReference type="InterPro" id="IPR000843">
    <property type="entry name" value="HTH_LacI"/>
</dbReference>
<dbReference type="InterPro" id="IPR046335">
    <property type="entry name" value="LacI/GalR-like_sensor"/>
</dbReference>
<comment type="caution">
    <text evidence="6">The sequence shown here is derived from an EMBL/GenBank/DDBJ whole genome shotgun (WGS) entry which is preliminary data.</text>
</comment>
<proteinExistence type="predicted"/>